<feature type="transmembrane region" description="Helical" evidence="1">
    <location>
        <begin position="198"/>
        <end position="220"/>
    </location>
</feature>
<dbReference type="InterPro" id="IPR001927">
    <property type="entry name" value="Na/Gal_symport"/>
</dbReference>
<accession>A0A8J3EZK9</accession>
<protein>
    <submittedName>
        <fullName evidence="2">Putative glucitol transport protein GutA</fullName>
    </submittedName>
</protein>
<dbReference type="InterPro" id="IPR036259">
    <property type="entry name" value="MFS_trans_sf"/>
</dbReference>
<dbReference type="SUPFAM" id="SSF103473">
    <property type="entry name" value="MFS general substrate transporter"/>
    <property type="match status" value="1"/>
</dbReference>
<dbReference type="Proteomes" id="UP000619536">
    <property type="component" value="Unassembled WGS sequence"/>
</dbReference>
<reference evidence="2" key="2">
    <citation type="submission" date="2020-09" db="EMBL/GenBank/DDBJ databases">
        <authorList>
            <person name="Sun Q."/>
            <person name="Sedlacek I."/>
        </authorList>
    </citation>
    <scope>NUCLEOTIDE SEQUENCE</scope>
    <source>
        <strain evidence="2">CCM 8606</strain>
    </source>
</reference>
<gene>
    <name evidence="2" type="primary">gutA</name>
    <name evidence="2" type="ORF">GCM10007377_11500</name>
</gene>
<dbReference type="RefSeq" id="WP_188355285.1">
    <property type="nucleotide sequence ID" value="NZ_BMDH01000002.1"/>
</dbReference>
<evidence type="ECO:0000313" key="3">
    <source>
        <dbReference type="Proteomes" id="UP000619536"/>
    </source>
</evidence>
<feature type="transmembrane region" description="Helical" evidence="1">
    <location>
        <begin position="421"/>
        <end position="443"/>
    </location>
</feature>
<proteinExistence type="predicted"/>
<organism evidence="2 3">
    <name type="scientific">Galliscardovia ingluviei</name>
    <dbReference type="NCBI Taxonomy" id="1769422"/>
    <lineage>
        <taxon>Bacteria</taxon>
        <taxon>Bacillati</taxon>
        <taxon>Actinomycetota</taxon>
        <taxon>Actinomycetes</taxon>
        <taxon>Bifidobacteriales</taxon>
        <taxon>Bifidobacteriaceae</taxon>
        <taxon>Galliscardovia</taxon>
    </lineage>
</organism>
<keyword evidence="1" id="KW-0472">Membrane</keyword>
<dbReference type="AlphaFoldDB" id="A0A8J3EZK9"/>
<dbReference type="Gene3D" id="1.20.1250.20">
    <property type="entry name" value="MFS general substrate transporter like domains"/>
    <property type="match status" value="2"/>
</dbReference>
<keyword evidence="3" id="KW-1185">Reference proteome</keyword>
<feature type="transmembrane region" description="Helical" evidence="1">
    <location>
        <begin position="248"/>
        <end position="274"/>
    </location>
</feature>
<feature type="transmembrane region" description="Helical" evidence="1">
    <location>
        <begin position="286"/>
        <end position="305"/>
    </location>
</feature>
<evidence type="ECO:0000256" key="1">
    <source>
        <dbReference type="SAM" id="Phobius"/>
    </source>
</evidence>
<feature type="transmembrane region" description="Helical" evidence="1">
    <location>
        <begin position="127"/>
        <end position="144"/>
    </location>
</feature>
<dbReference type="InterPro" id="IPR039672">
    <property type="entry name" value="MFS_2"/>
</dbReference>
<feature type="transmembrane region" description="Helical" evidence="1">
    <location>
        <begin position="100"/>
        <end position="121"/>
    </location>
</feature>
<keyword evidence="1" id="KW-0812">Transmembrane</keyword>
<keyword evidence="1" id="KW-1133">Transmembrane helix</keyword>
<dbReference type="Pfam" id="PF13347">
    <property type="entry name" value="MFS_2"/>
    <property type="match status" value="1"/>
</dbReference>
<feature type="transmembrane region" description="Helical" evidence="1">
    <location>
        <begin position="312"/>
        <end position="330"/>
    </location>
</feature>
<name>A0A8J3EZK9_9BIFI</name>
<dbReference type="EMBL" id="BMDH01000002">
    <property type="protein sequence ID" value="GGI14551.1"/>
    <property type="molecule type" value="Genomic_DNA"/>
</dbReference>
<dbReference type="GO" id="GO:0005886">
    <property type="term" value="C:plasma membrane"/>
    <property type="evidence" value="ECO:0007669"/>
    <property type="project" value="TreeGrafter"/>
</dbReference>
<feature type="transmembrane region" description="Helical" evidence="1">
    <location>
        <begin position="336"/>
        <end position="357"/>
    </location>
</feature>
<feature type="transmembrane region" description="Helical" evidence="1">
    <location>
        <begin position="60"/>
        <end position="79"/>
    </location>
</feature>
<sequence>MSNAISSLADTEQQHDAQKRPLVEKWFPRFGYASAEIGTILIFEIISSYLGLYYTDAVGLAPAIVAALMLIVRIIQSVGTPIAGNIIDRTKSRFGLCRPWLLWGLPFLVVLSILTFTTVGHTTVTKVLWAGFTYICLSVVFTMVDTAKGTLVNTISADMNERVVLNSYRSMGSSVGRLVLSGITMPLILFFGNGARGYFTTNLIFAIATIPFLLFAFVACKEHVAVAPDAPKITVKESLVSLMRNSQLLWFVLFNLVATGATLWRVSISTYYYIYSVERPDLVSPMLMAFTAGQFIPPLIVPFILKYFSKKTALMFGSIMQGVILIAMHFTPYDNVVLIGVLTFMFGVSMMGSIIGFSACSDCIEYDYYRNGRRMPGTVVGAVSLSVAAGMAIGGSLGMFLLGVVGYHKGVVMDMAMRSNISLVVNLIPGIIMIAGIVILIPYKLSNKRMLEIQEANKLKDDAIESDVA</sequence>
<reference evidence="2" key="1">
    <citation type="journal article" date="2014" name="Int. J. Syst. Evol. Microbiol.">
        <title>Complete genome sequence of Corynebacterium casei LMG S-19264T (=DSM 44701T), isolated from a smear-ripened cheese.</title>
        <authorList>
            <consortium name="US DOE Joint Genome Institute (JGI-PGF)"/>
            <person name="Walter F."/>
            <person name="Albersmeier A."/>
            <person name="Kalinowski J."/>
            <person name="Ruckert C."/>
        </authorList>
    </citation>
    <scope>NUCLEOTIDE SEQUENCE</scope>
    <source>
        <strain evidence="2">CCM 8606</strain>
    </source>
</reference>
<feature type="transmembrane region" description="Helical" evidence="1">
    <location>
        <begin position="378"/>
        <end position="401"/>
    </location>
</feature>
<feature type="transmembrane region" description="Helical" evidence="1">
    <location>
        <begin position="30"/>
        <end position="54"/>
    </location>
</feature>
<dbReference type="PANTHER" id="PTHR11328">
    <property type="entry name" value="MAJOR FACILITATOR SUPERFAMILY DOMAIN-CONTAINING PROTEIN"/>
    <property type="match status" value="1"/>
</dbReference>
<dbReference type="NCBIfam" id="TIGR00792">
    <property type="entry name" value="gph"/>
    <property type="match status" value="1"/>
</dbReference>
<dbReference type="GO" id="GO:0015293">
    <property type="term" value="F:symporter activity"/>
    <property type="evidence" value="ECO:0007669"/>
    <property type="project" value="InterPro"/>
</dbReference>
<dbReference type="PANTHER" id="PTHR11328:SF24">
    <property type="entry name" value="MAJOR FACILITATOR SUPERFAMILY (MFS) PROFILE DOMAIN-CONTAINING PROTEIN"/>
    <property type="match status" value="1"/>
</dbReference>
<dbReference type="GO" id="GO:0008643">
    <property type="term" value="P:carbohydrate transport"/>
    <property type="evidence" value="ECO:0007669"/>
    <property type="project" value="InterPro"/>
</dbReference>
<comment type="caution">
    <text evidence="2">The sequence shown here is derived from an EMBL/GenBank/DDBJ whole genome shotgun (WGS) entry which is preliminary data.</text>
</comment>
<dbReference type="GO" id="GO:0006814">
    <property type="term" value="P:sodium ion transport"/>
    <property type="evidence" value="ECO:0007669"/>
    <property type="project" value="InterPro"/>
</dbReference>
<evidence type="ECO:0000313" key="2">
    <source>
        <dbReference type="EMBL" id="GGI14551.1"/>
    </source>
</evidence>
<feature type="transmembrane region" description="Helical" evidence="1">
    <location>
        <begin position="175"/>
        <end position="192"/>
    </location>
</feature>